<sequence length="354" mass="35885">MTNAANEGRGAMRVGRLASRALFVLGGAVAATAAAWAVSSSAASADTIQAGDVNASVTPVTDATVTNLGDVTRGVSEFAGNVAGTAAGAVQNVSACEQDATTWSEPGHDRPICSLDPRDHIGGPHRDQVRTTADHEVSGRVSDAVTDLGEDAVLHPAARTLGALEHIARKPEDTRRVIDEATAPSPEAQDFGRKVWDLLDPRHTGSLVDLPELPGSPVEPAAPVSAATGTTGDTAQNLGAAAVSTSDALRAIFSRSAHEDFAAAGDSVDTPSRGDHRNLPDPFSPAQLPMAPPSIPTVPGGGNNTAPGGHLDGLNFGVPSWVTAAVDNAVAGSTRAGVRHTPLSPGHQPGVTPD</sequence>
<dbReference type="Proteomes" id="UP001236014">
    <property type="component" value="Chromosome"/>
</dbReference>
<feature type="signal peptide" evidence="2">
    <location>
        <begin position="1"/>
        <end position="45"/>
    </location>
</feature>
<feature type="region of interest" description="Disordered" evidence="1">
    <location>
        <begin position="262"/>
        <end position="282"/>
    </location>
</feature>
<evidence type="ECO:0000313" key="3">
    <source>
        <dbReference type="EMBL" id="WIX80768.1"/>
    </source>
</evidence>
<dbReference type="RefSeq" id="WP_285971388.1">
    <property type="nucleotide sequence ID" value="NZ_CP127294.1"/>
</dbReference>
<proteinExistence type="predicted"/>
<dbReference type="AlphaFoldDB" id="A0A9Y2MXK0"/>
<evidence type="ECO:0000313" key="4">
    <source>
        <dbReference type="Proteomes" id="UP001236014"/>
    </source>
</evidence>
<name>A0A9Y2MXK0_9PSEU</name>
<evidence type="ECO:0008006" key="5">
    <source>
        <dbReference type="Google" id="ProtNLM"/>
    </source>
</evidence>
<feature type="chain" id="PRO_5040920129" description="Secreted protein" evidence="2">
    <location>
        <begin position="46"/>
        <end position="354"/>
    </location>
</feature>
<dbReference type="EMBL" id="CP127294">
    <property type="protein sequence ID" value="WIX80768.1"/>
    <property type="molecule type" value="Genomic_DNA"/>
</dbReference>
<protein>
    <recommendedName>
        <fullName evidence="5">Secreted protein</fullName>
    </recommendedName>
</protein>
<feature type="compositionally biased region" description="Low complexity" evidence="1">
    <location>
        <begin position="215"/>
        <end position="227"/>
    </location>
</feature>
<reference evidence="3 4" key="1">
    <citation type="submission" date="2023-06" db="EMBL/GenBank/DDBJ databases">
        <authorList>
            <person name="Oyuntsetseg B."/>
            <person name="Kim S.B."/>
        </authorList>
    </citation>
    <scope>NUCLEOTIDE SEQUENCE [LARGE SCALE GENOMIC DNA]</scope>
    <source>
        <strain evidence="3 4">2-15</strain>
    </source>
</reference>
<keyword evidence="4" id="KW-1185">Reference proteome</keyword>
<evidence type="ECO:0000256" key="1">
    <source>
        <dbReference type="SAM" id="MobiDB-lite"/>
    </source>
</evidence>
<keyword evidence="2" id="KW-0732">Signal</keyword>
<evidence type="ECO:0000256" key="2">
    <source>
        <dbReference type="SAM" id="SignalP"/>
    </source>
</evidence>
<dbReference type="KEGG" id="acab:QRX50_08390"/>
<gene>
    <name evidence="3" type="ORF">QRX50_08390</name>
</gene>
<feature type="region of interest" description="Disordered" evidence="1">
    <location>
        <begin position="209"/>
        <end position="233"/>
    </location>
</feature>
<accession>A0A9Y2MXK0</accession>
<organism evidence="3 4">
    <name type="scientific">Amycolatopsis carbonis</name>
    <dbReference type="NCBI Taxonomy" id="715471"/>
    <lineage>
        <taxon>Bacteria</taxon>
        <taxon>Bacillati</taxon>
        <taxon>Actinomycetota</taxon>
        <taxon>Actinomycetes</taxon>
        <taxon>Pseudonocardiales</taxon>
        <taxon>Pseudonocardiaceae</taxon>
        <taxon>Amycolatopsis</taxon>
    </lineage>
</organism>